<feature type="domain" description="DinB-like" evidence="2">
    <location>
        <begin position="46"/>
        <end position="178"/>
    </location>
</feature>
<organism evidence="3 4">
    <name type="scientific">Thermaerobacter composti</name>
    <dbReference type="NCBI Taxonomy" id="554949"/>
    <lineage>
        <taxon>Bacteria</taxon>
        <taxon>Bacillati</taxon>
        <taxon>Bacillota</taxon>
        <taxon>Clostridia</taxon>
        <taxon>Eubacteriales</taxon>
        <taxon>Clostridiales Family XVII. Incertae Sedis</taxon>
        <taxon>Thermaerobacter</taxon>
    </lineage>
</organism>
<name>A0ABZ0QQF3_9FIRM</name>
<dbReference type="InterPro" id="IPR024775">
    <property type="entry name" value="DinB-like"/>
</dbReference>
<accession>A0ABZ0QQF3</accession>
<dbReference type="Gene3D" id="1.20.120.450">
    <property type="entry name" value="dinb family like domain"/>
    <property type="match status" value="1"/>
</dbReference>
<evidence type="ECO:0000256" key="1">
    <source>
        <dbReference type="SAM" id="MobiDB-lite"/>
    </source>
</evidence>
<dbReference type="Proteomes" id="UP001304683">
    <property type="component" value="Chromosome"/>
</dbReference>
<dbReference type="InterPro" id="IPR034660">
    <property type="entry name" value="DinB/YfiT-like"/>
</dbReference>
<evidence type="ECO:0000313" key="4">
    <source>
        <dbReference type="Proteomes" id="UP001304683"/>
    </source>
</evidence>
<feature type="region of interest" description="Disordered" evidence="1">
    <location>
        <begin position="1"/>
        <end position="26"/>
    </location>
</feature>
<gene>
    <name evidence="3" type="ORF">Q5761_03480</name>
</gene>
<dbReference type="SUPFAM" id="SSF109854">
    <property type="entry name" value="DinB/YfiT-like putative metalloenzymes"/>
    <property type="match status" value="1"/>
</dbReference>
<proteinExistence type="predicted"/>
<evidence type="ECO:0000259" key="2">
    <source>
        <dbReference type="Pfam" id="PF12867"/>
    </source>
</evidence>
<sequence length="190" mass="20937">MANERKTPAAGGAGTAGHGGTVAQPPFLRGRVQGAGLLPSAWWRGLEEVREMADRWAGDLGREAFWWVPGPAMNPIGGLLRHIAGSSLRLLCYAVGEPIPDELRARAREELKPSPEVEPAQVLRQFHEEMARVQERIRGLSDADLAAQRVVGRQQVPAEAAFILHHLVEHAQHHMGQVIVLRKLWNATHM</sequence>
<dbReference type="Pfam" id="PF12867">
    <property type="entry name" value="DinB_2"/>
    <property type="match status" value="1"/>
</dbReference>
<feature type="compositionally biased region" description="Gly residues" evidence="1">
    <location>
        <begin position="11"/>
        <end position="20"/>
    </location>
</feature>
<reference evidence="3 4" key="1">
    <citation type="submission" date="2023-08" db="EMBL/GenBank/DDBJ databases">
        <title>Genome sequence of Thermaerobacter compostii strain Ins1, a spore-forming filamentous bacterium isolated from a deep geothermal reservoir.</title>
        <authorList>
            <person name="Bregnard D."/>
            <person name="Gonzalez D."/>
            <person name="Junier P."/>
        </authorList>
    </citation>
    <scope>NUCLEOTIDE SEQUENCE [LARGE SCALE GENOMIC DNA]</scope>
    <source>
        <strain evidence="3 4">Ins1</strain>
    </source>
</reference>
<protein>
    <submittedName>
        <fullName evidence="3">DinB family protein</fullName>
    </submittedName>
</protein>
<dbReference type="RefSeq" id="WP_318751225.1">
    <property type="nucleotide sequence ID" value="NZ_CP132508.1"/>
</dbReference>
<evidence type="ECO:0000313" key="3">
    <source>
        <dbReference type="EMBL" id="WPD19737.1"/>
    </source>
</evidence>
<keyword evidence="4" id="KW-1185">Reference proteome</keyword>
<dbReference type="EMBL" id="CP132508">
    <property type="protein sequence ID" value="WPD19737.1"/>
    <property type="molecule type" value="Genomic_DNA"/>
</dbReference>